<proteinExistence type="predicted"/>
<dbReference type="EMBL" id="RPFL01000039">
    <property type="protein sequence ID" value="RPD84228.1"/>
    <property type="molecule type" value="Genomic_DNA"/>
</dbReference>
<sequence>MLFTMTAQKTISVRRFLLLSGSTFFAVILFLQYLFISPDLKEALKVSLLQTLIFVPVNFFLNKRFNKRIFGERNKSA</sequence>
<comment type="caution">
    <text evidence="2">The sequence shown here is derived from an EMBL/GenBank/DDBJ whole genome shotgun (WGS) entry which is preliminary data.</text>
</comment>
<keyword evidence="1" id="KW-0472">Membrane</keyword>
<evidence type="ECO:0000256" key="1">
    <source>
        <dbReference type="SAM" id="Phobius"/>
    </source>
</evidence>
<dbReference type="AlphaFoldDB" id="A0A3N4MM03"/>
<feature type="transmembrane region" description="Helical" evidence="1">
    <location>
        <begin position="16"/>
        <end position="36"/>
    </location>
</feature>
<keyword evidence="1" id="KW-1133">Transmembrane helix</keyword>
<evidence type="ECO:0000313" key="2">
    <source>
        <dbReference type="EMBL" id="RPD84228.1"/>
    </source>
</evidence>
<accession>A0A3N4MM03</accession>
<name>A0A3N4MM03_9NEIS</name>
<feature type="transmembrane region" description="Helical" evidence="1">
    <location>
        <begin position="42"/>
        <end position="61"/>
    </location>
</feature>
<gene>
    <name evidence="2" type="ORF">EGK74_11180</name>
</gene>
<protein>
    <submittedName>
        <fullName evidence="2">Uncharacterized protein</fullName>
    </submittedName>
</protein>
<keyword evidence="3" id="KW-1185">Reference proteome</keyword>
<dbReference type="Proteomes" id="UP000272412">
    <property type="component" value="Unassembled WGS sequence"/>
</dbReference>
<reference evidence="2 3" key="1">
    <citation type="submission" date="2018-11" db="EMBL/GenBank/DDBJ databases">
        <title>Neisseria weixii sp. nov. isolated from the rectal contents of plateau pika (Ochotona cruzoniae).</title>
        <authorList>
            <person name="Zhang G."/>
        </authorList>
    </citation>
    <scope>NUCLEOTIDE SEQUENCE [LARGE SCALE GENOMIC DNA]</scope>
    <source>
        <strain evidence="2 3">10009</strain>
    </source>
</reference>
<keyword evidence="1" id="KW-0812">Transmembrane</keyword>
<evidence type="ECO:0000313" key="3">
    <source>
        <dbReference type="Proteomes" id="UP000272412"/>
    </source>
</evidence>
<organism evidence="2 3">
    <name type="scientific">Neisseria weixii</name>
    <dbReference type="NCBI Taxonomy" id="1853276"/>
    <lineage>
        <taxon>Bacteria</taxon>
        <taxon>Pseudomonadati</taxon>
        <taxon>Pseudomonadota</taxon>
        <taxon>Betaproteobacteria</taxon>
        <taxon>Neisseriales</taxon>
        <taxon>Neisseriaceae</taxon>
        <taxon>Neisseria</taxon>
    </lineage>
</organism>